<sequence>MQFRYPLLYPALAIILAVPLCSATTHPEQEVLVQSNGFSEDGCAINNSTATLLAEAGVTDVSCSAATHISSLLSAATAACPEASSSPCAPDQERAALACALAKLALPPSDLTVRDAESPSYDDDVRVNWSADCRLRPACILAPLNTAQTSTTLRLIALTRARFSIRSGGHSPNAGFASTNTSGVLVSTHHLTGIALSDDAVAVATVGAGNRWLDVYGALEGTGRTVLGGRTPDVGVGGLLLGCGIPSFSSGWGLACARVRAVEVVVAGGKVVRAERGGRDEGLWWAVRGGGANFGIVTAFELETLPMEHIWYEARIYGPQQNRRLLKAVHDYQEAAEEDPRSSFAFSLSNNHTIVAWIYSEPVERPDVFSMFYDIPFERHFIEPSFGTPYTLAKAFETVLGERPAFKPDLSLYEEAYEAWLDISQEMMSKFDCMMTFGIQPVTSAAVMATNAKDNPLNLSPESQQWFTSVIQWQDDSADALAHEAVHRSGAAMRDIARRKGLLLDFVFLNDATWDQNPLASYGAANLEKLREISQQYDPLRVFQKLQWNGFLLDKA</sequence>
<dbReference type="Pfam" id="PF01565">
    <property type="entry name" value="FAD_binding_4"/>
    <property type="match status" value="1"/>
</dbReference>
<gene>
    <name evidence="7" type="ORF">SLS55_001765</name>
</gene>
<evidence type="ECO:0000256" key="5">
    <source>
        <dbReference type="SAM" id="SignalP"/>
    </source>
</evidence>
<dbReference type="InterPro" id="IPR016166">
    <property type="entry name" value="FAD-bd_PCMH"/>
</dbReference>
<dbReference type="SUPFAM" id="SSF56176">
    <property type="entry name" value="FAD-binding/transporter-associated domain-like"/>
    <property type="match status" value="1"/>
</dbReference>
<dbReference type="RefSeq" id="XP_066635821.1">
    <property type="nucleotide sequence ID" value="XM_066773254.1"/>
</dbReference>
<evidence type="ECO:0000256" key="1">
    <source>
        <dbReference type="ARBA" id="ARBA00005466"/>
    </source>
</evidence>
<comment type="caution">
    <text evidence="7">The sequence shown here is derived from an EMBL/GenBank/DDBJ whole genome shotgun (WGS) entry which is preliminary data.</text>
</comment>
<dbReference type="InterPro" id="IPR036318">
    <property type="entry name" value="FAD-bd_PCMH-like_sf"/>
</dbReference>
<evidence type="ECO:0000256" key="3">
    <source>
        <dbReference type="ARBA" id="ARBA00022827"/>
    </source>
</evidence>
<evidence type="ECO:0000259" key="6">
    <source>
        <dbReference type="PROSITE" id="PS51387"/>
    </source>
</evidence>
<dbReference type="PANTHER" id="PTHR42973:SF54">
    <property type="entry name" value="FAD-BINDING PCMH-TYPE DOMAIN-CONTAINING PROTEIN"/>
    <property type="match status" value="1"/>
</dbReference>
<evidence type="ECO:0000313" key="8">
    <source>
        <dbReference type="Proteomes" id="UP001430584"/>
    </source>
</evidence>
<keyword evidence="4" id="KW-0560">Oxidoreductase</keyword>
<keyword evidence="8" id="KW-1185">Reference proteome</keyword>
<dbReference type="InterPro" id="IPR006094">
    <property type="entry name" value="Oxid_FAD_bind_N"/>
</dbReference>
<name>A0ABR3CQ93_9PEZI</name>
<keyword evidence="2" id="KW-0285">Flavoprotein</keyword>
<organism evidence="7 8">
    <name type="scientific">Diplodia seriata</name>
    <dbReference type="NCBI Taxonomy" id="420778"/>
    <lineage>
        <taxon>Eukaryota</taxon>
        <taxon>Fungi</taxon>
        <taxon>Dikarya</taxon>
        <taxon>Ascomycota</taxon>
        <taxon>Pezizomycotina</taxon>
        <taxon>Dothideomycetes</taxon>
        <taxon>Dothideomycetes incertae sedis</taxon>
        <taxon>Botryosphaeriales</taxon>
        <taxon>Botryosphaeriaceae</taxon>
        <taxon>Diplodia</taxon>
    </lineage>
</organism>
<feature type="chain" id="PRO_5047286245" description="FAD-binding PCMH-type domain-containing protein" evidence="5">
    <location>
        <begin position="24"/>
        <end position="556"/>
    </location>
</feature>
<accession>A0ABR3CQ93</accession>
<dbReference type="Gene3D" id="3.30.465.10">
    <property type="match status" value="1"/>
</dbReference>
<dbReference type="GeneID" id="92005850"/>
<dbReference type="EMBL" id="JAJVCZ030000002">
    <property type="protein sequence ID" value="KAL0262792.1"/>
    <property type="molecule type" value="Genomic_DNA"/>
</dbReference>
<evidence type="ECO:0000313" key="7">
    <source>
        <dbReference type="EMBL" id="KAL0262792.1"/>
    </source>
</evidence>
<keyword evidence="5" id="KW-0732">Signal</keyword>
<protein>
    <recommendedName>
        <fullName evidence="6">FAD-binding PCMH-type domain-containing protein</fullName>
    </recommendedName>
</protein>
<evidence type="ECO:0000256" key="4">
    <source>
        <dbReference type="ARBA" id="ARBA00023002"/>
    </source>
</evidence>
<keyword evidence="3" id="KW-0274">FAD</keyword>
<dbReference type="PROSITE" id="PS51387">
    <property type="entry name" value="FAD_PCMH"/>
    <property type="match status" value="1"/>
</dbReference>
<comment type="similarity">
    <text evidence="1">Belongs to the oxygen-dependent FAD-linked oxidoreductase family.</text>
</comment>
<dbReference type="Proteomes" id="UP001430584">
    <property type="component" value="Unassembled WGS sequence"/>
</dbReference>
<evidence type="ECO:0000256" key="2">
    <source>
        <dbReference type="ARBA" id="ARBA00022630"/>
    </source>
</evidence>
<dbReference type="InterPro" id="IPR016169">
    <property type="entry name" value="FAD-bd_PCMH_sub2"/>
</dbReference>
<proteinExistence type="inferred from homology"/>
<reference evidence="7 8" key="1">
    <citation type="submission" date="2024-02" db="EMBL/GenBank/DDBJ databases">
        <title>De novo assembly and annotation of 12 fungi associated with fruit tree decline syndrome in Ontario, Canada.</title>
        <authorList>
            <person name="Sulman M."/>
            <person name="Ellouze W."/>
            <person name="Ilyukhin E."/>
        </authorList>
    </citation>
    <scope>NUCLEOTIDE SEQUENCE [LARGE SCALE GENOMIC DNA]</scope>
    <source>
        <strain evidence="7 8">FDS-637</strain>
    </source>
</reference>
<dbReference type="InterPro" id="IPR050416">
    <property type="entry name" value="FAD-linked_Oxidoreductase"/>
</dbReference>
<feature type="domain" description="FAD-binding PCMH-type" evidence="6">
    <location>
        <begin position="133"/>
        <end position="307"/>
    </location>
</feature>
<feature type="signal peptide" evidence="5">
    <location>
        <begin position="1"/>
        <end position="23"/>
    </location>
</feature>
<dbReference type="PANTHER" id="PTHR42973">
    <property type="entry name" value="BINDING OXIDOREDUCTASE, PUTATIVE (AFU_ORTHOLOGUE AFUA_1G17690)-RELATED"/>
    <property type="match status" value="1"/>
</dbReference>